<keyword evidence="3" id="KW-1185">Reference proteome</keyword>
<dbReference type="PANTHER" id="PTHR43601">
    <property type="entry name" value="THIOREDOXIN, MITOCHONDRIAL"/>
    <property type="match status" value="1"/>
</dbReference>
<dbReference type="PANTHER" id="PTHR43601:SF3">
    <property type="entry name" value="THIOREDOXIN, MITOCHONDRIAL"/>
    <property type="match status" value="1"/>
</dbReference>
<organism evidence="2 3">
    <name type="scientific">Speluncibacter jeojiensis</name>
    <dbReference type="NCBI Taxonomy" id="2710754"/>
    <lineage>
        <taxon>Bacteria</taxon>
        <taxon>Bacillati</taxon>
        <taxon>Actinomycetota</taxon>
        <taxon>Actinomycetes</taxon>
        <taxon>Mycobacteriales</taxon>
        <taxon>Speluncibacteraceae</taxon>
        <taxon>Speluncibacter</taxon>
    </lineage>
</organism>
<dbReference type="SUPFAM" id="SSF52833">
    <property type="entry name" value="Thioredoxin-like"/>
    <property type="match status" value="1"/>
</dbReference>
<accession>A0A9X4LZF7</accession>
<protein>
    <submittedName>
        <fullName evidence="2">Thioredoxin family protein</fullName>
    </submittedName>
</protein>
<dbReference type="PROSITE" id="PS00194">
    <property type="entry name" value="THIOREDOXIN_1"/>
    <property type="match status" value="1"/>
</dbReference>
<dbReference type="InterPro" id="IPR017937">
    <property type="entry name" value="Thioredoxin_CS"/>
</dbReference>
<feature type="domain" description="Thioredoxin" evidence="1">
    <location>
        <begin position="19"/>
        <end position="150"/>
    </location>
</feature>
<dbReference type="InterPro" id="IPR013766">
    <property type="entry name" value="Thioredoxin_domain"/>
</dbReference>
<evidence type="ECO:0000259" key="1">
    <source>
        <dbReference type="PROSITE" id="PS51352"/>
    </source>
</evidence>
<comment type="caution">
    <text evidence="2">The sequence shown here is derived from an EMBL/GenBank/DDBJ whole genome shotgun (WGS) entry which is preliminary data.</text>
</comment>
<evidence type="ECO:0000313" key="3">
    <source>
        <dbReference type="Proteomes" id="UP001152755"/>
    </source>
</evidence>
<dbReference type="AlphaFoldDB" id="A0A9X4LZF7"/>
<dbReference type="EMBL" id="JANRHA010000006">
    <property type="protein sequence ID" value="MDG3015039.1"/>
    <property type="molecule type" value="Genomic_DNA"/>
</dbReference>
<evidence type="ECO:0000313" key="2">
    <source>
        <dbReference type="EMBL" id="MDG3015039.1"/>
    </source>
</evidence>
<dbReference type="CDD" id="cd02947">
    <property type="entry name" value="TRX_family"/>
    <property type="match status" value="1"/>
</dbReference>
<proteinExistence type="predicted"/>
<dbReference type="PROSITE" id="PS51352">
    <property type="entry name" value="THIOREDOXIN_2"/>
    <property type="match status" value="1"/>
</dbReference>
<dbReference type="Proteomes" id="UP001152755">
    <property type="component" value="Unassembled WGS sequence"/>
</dbReference>
<dbReference type="InterPro" id="IPR036249">
    <property type="entry name" value="Thioredoxin-like_sf"/>
</dbReference>
<dbReference type="Gene3D" id="3.40.30.10">
    <property type="entry name" value="Glutaredoxin"/>
    <property type="match status" value="1"/>
</dbReference>
<gene>
    <name evidence="2" type="ORF">NVS88_10795</name>
</gene>
<dbReference type="RefSeq" id="WP_277833851.1">
    <property type="nucleotide sequence ID" value="NZ_JAAIVF010000005.1"/>
</dbReference>
<dbReference type="Pfam" id="PF00085">
    <property type="entry name" value="Thioredoxin"/>
    <property type="match status" value="1"/>
</dbReference>
<sequence length="160" mass="16315">MIPLIVLAVAVVIAVAVGLVLRQRAGRVRAGASPTGGVDADDSGLRGRLVAAGVSTTGPTVLHFSADWCGPCAGVRRAVAQVVRELGVSTGAQITDLELDIDEHPALAKELGVHSLPTTFLYDAAGAQRHRISGVPAIGDLRDALRPLCGTDEPPAGTNG</sequence>
<name>A0A9X4LZF7_9ACTN</name>
<reference evidence="2" key="1">
    <citation type="submission" date="2022-08" db="EMBL/GenBank/DDBJ databases">
        <title>Genome analysis of Corynebacteriales strain.</title>
        <authorList>
            <person name="Lee S.D."/>
        </authorList>
    </citation>
    <scope>NUCLEOTIDE SEQUENCE</scope>
    <source>
        <strain evidence="2">D3-21</strain>
    </source>
</reference>
<dbReference type="GO" id="GO:0045454">
    <property type="term" value="P:cell redox homeostasis"/>
    <property type="evidence" value="ECO:0007669"/>
    <property type="project" value="TreeGrafter"/>
</dbReference>